<dbReference type="Pfam" id="PF20254">
    <property type="entry name" value="DMFA2_C"/>
    <property type="match status" value="1"/>
</dbReference>
<feature type="domain" description="N,N-dimethylformamidase beta subunit-like C-terminal" evidence="5">
    <location>
        <begin position="102"/>
        <end position="498"/>
    </location>
</feature>
<dbReference type="InterPro" id="IPR025141">
    <property type="entry name" value="DUF4082"/>
</dbReference>
<dbReference type="InterPro" id="IPR046540">
    <property type="entry name" value="DMFA2_C"/>
</dbReference>
<proteinExistence type="predicted"/>
<comment type="caution">
    <text evidence="6">The sequence shown here is derived from an EMBL/GenBank/DDBJ whole genome shotgun (WGS) entry which is preliminary data.</text>
</comment>
<dbReference type="SUPFAM" id="SSF81296">
    <property type="entry name" value="E set domains"/>
    <property type="match status" value="1"/>
</dbReference>
<dbReference type="Pfam" id="PF13205">
    <property type="entry name" value="Big_5"/>
    <property type="match status" value="3"/>
</dbReference>
<gene>
    <name evidence="6" type="ORF">E1212_06990</name>
</gene>
<feature type="domain" description="DUF4082" evidence="4">
    <location>
        <begin position="1428"/>
        <end position="1565"/>
    </location>
</feature>
<dbReference type="Pfam" id="PF17957">
    <property type="entry name" value="Big_7"/>
    <property type="match status" value="1"/>
</dbReference>
<dbReference type="InterPro" id="IPR032812">
    <property type="entry name" value="SbsA_Ig"/>
</dbReference>
<evidence type="ECO:0000313" key="7">
    <source>
        <dbReference type="Proteomes" id="UP000295621"/>
    </source>
</evidence>
<dbReference type="OrthoDB" id="505641at2"/>
<evidence type="ECO:0000256" key="1">
    <source>
        <dbReference type="ARBA" id="ARBA00022729"/>
    </source>
</evidence>
<feature type="domain" description="SbsA Ig-like" evidence="3">
    <location>
        <begin position="1059"/>
        <end position="1156"/>
    </location>
</feature>
<feature type="signal peptide" evidence="2">
    <location>
        <begin position="1"/>
        <end position="41"/>
    </location>
</feature>
<dbReference type="Gene3D" id="2.60.40.650">
    <property type="match status" value="1"/>
</dbReference>
<dbReference type="EMBL" id="SMKL01000011">
    <property type="protein sequence ID" value="TDC53154.1"/>
    <property type="molecule type" value="Genomic_DNA"/>
</dbReference>
<dbReference type="InterPro" id="IPR014756">
    <property type="entry name" value="Ig_E-set"/>
</dbReference>
<feature type="domain" description="DUF4082" evidence="4">
    <location>
        <begin position="645"/>
        <end position="789"/>
    </location>
</feature>
<accession>A0A4R4RU20</accession>
<evidence type="ECO:0000259" key="5">
    <source>
        <dbReference type="Pfam" id="PF20254"/>
    </source>
</evidence>
<dbReference type="Proteomes" id="UP000295621">
    <property type="component" value="Unassembled WGS sequence"/>
</dbReference>
<evidence type="ECO:0000259" key="3">
    <source>
        <dbReference type="Pfam" id="PF13205"/>
    </source>
</evidence>
<feature type="chain" id="PRO_5020882102" evidence="2">
    <location>
        <begin position="42"/>
        <end position="1573"/>
    </location>
</feature>
<feature type="domain" description="DUF4082" evidence="4">
    <location>
        <begin position="1172"/>
        <end position="1310"/>
    </location>
</feature>
<sequence>MRVHRSASTSRRKVVRWTMALASLVAMTAAALIPVAPSAAADPCGPGSNPIVCENSKPGNDPDEWEIDGAGDASIQGFATEISVNVGQRVDFKIDTDARSYTIDIYRTGYYGGDGARFIQRVNPSATLPQIQPECMRDVATELYDCGNWGVSASWNVPSTAVSGVYIARLNRPDRDESSHITFIVRNDASTSDIVFQTSDTTWHAYNSYGGSDFYRGAANGRAYKISYNRPFATRGGIEARDFYFGAEYPMVRFLEQNGYDVSYIAGVDTDRRGNLLTNHELFLSVGHDEYWSGRQRANVEAARDAGVNLAFFSGNEMYWRTRWEPSIAGPTTNYRTLVSYKETWSYNKIDPVQTEWTGTWRDPRYAAPSTGAGRPENALVGTAYMVNYSDLPVTVNSAEGKLRMWRNTGLNNLASGTKVALAESTVGYESNEDLDNGFRPPGLIRMSTTQGPVSEYLQDFGNSVAPGQTTHHITMYKAPSGARVFSAGSVQWSWGLDGVHDGWAVAPDKRMRQATVNLLADLDAQPGSLDPLLVPATKTTDTTLPTATITSPAAGAQLNNGANVTVTGTAADVGGVVAGVEVSTDGGATWHPATGTTSWSYTYVQKGTGPGDVRARAIDDSANIGNAVTRAVTVNCPCSIYGPTVPPVTSTDDGSAAELGLRFQPTTDGYVTGVRFYKGQGNTGTHVGSLWSSTGELLRSVTFQNETASGWQLARFNRPVAVTAGQTYVVSYLAPAGRYASQAFAFTASSLEAKPLRVAGGFGTAPAGVFGSPATFPNQSWNNTSYFVDVEFSLVDNSPLAVFDQWPLVDAASVPQDTAIKASLSKIVPAASVTMTVKDALGNQVAGSTSYDTATRTATFTPANDLEGFVEYTVTVTANEPVAEGGTWTFRTARPPSAPGACPCGLYDETEVPGILEINDPGPVTLGVRFTPTRDGDVRGVRFYKGPNNTGTHVGTLWGPDGAQLGSVTFTDETGSGWQEALFTQPIRVFKDQQYTVAYRAPNGRYSATLDAFTTQGRDRTPLIAPVRAGAYTYGTGYPNETWTSAYLVDVVFEPTPTVPTVTQHLPAGGSVGVATNTNVGVTWTEPLSTTGTITVTPAGGQAVAGTTTRSADNLTVTFDPASALAAGTTYTARHSGARTDEGATVPTSTWTFSTAPADGGCPCTLLGSLVPAVPSASESAPVELGTAFTPSRSGVVTAVRFYKGQGNTGTHTGSIWNSAGERIAQVTFTDETAVGWQTATFAQPVDVQAGQTYVVSYFAPRGRYAADNGFFVNARTQGPLTAPAGNNGRFRYDGGFPQFSYESTNYYVDVVFVPSATLVTGQTPADGATGVAVTTTVRGVLHESVAGTPTMTLTGPNGAIAGQSSYSSATRTVTFTPSAALPYETELTAVVSVGGTPLADGTWSFTTAEAPPGPDGCPCSIFADTDTPASPNWNDPDAVQVGVRVTPSADGVITGIRFYKGPQNTGTHTGYLWSAAGDKLGEATFTGETASGWQTVRFTTPIEVTAGETYTASYYTTVGRYAVTASTFAAPLTRGPLTVPANGGAYVYGTGFPSGSAPHNYWVDVIYRSDS</sequence>
<dbReference type="Pfam" id="PF13313">
    <property type="entry name" value="DUF4082"/>
    <property type="match status" value="4"/>
</dbReference>
<evidence type="ECO:0000259" key="4">
    <source>
        <dbReference type="Pfam" id="PF13313"/>
    </source>
</evidence>
<feature type="domain" description="DUF4082" evidence="4">
    <location>
        <begin position="912"/>
        <end position="1049"/>
    </location>
</feature>
<dbReference type="InterPro" id="IPR014755">
    <property type="entry name" value="Cu-Rt/internalin_Ig-like"/>
</dbReference>
<keyword evidence="7" id="KW-1185">Reference proteome</keyword>
<feature type="domain" description="SbsA Ig-like" evidence="3">
    <location>
        <begin position="1321"/>
        <end position="1409"/>
    </location>
</feature>
<evidence type="ECO:0000256" key="2">
    <source>
        <dbReference type="SAM" id="SignalP"/>
    </source>
</evidence>
<name>A0A4R4RU20_9ACTN</name>
<organism evidence="6 7">
    <name type="scientific">Jiangella ureilytica</name>
    <dbReference type="NCBI Taxonomy" id="2530374"/>
    <lineage>
        <taxon>Bacteria</taxon>
        <taxon>Bacillati</taxon>
        <taxon>Actinomycetota</taxon>
        <taxon>Actinomycetes</taxon>
        <taxon>Jiangellales</taxon>
        <taxon>Jiangellaceae</taxon>
        <taxon>Jiangella</taxon>
    </lineage>
</organism>
<dbReference type="InterPro" id="IPR006311">
    <property type="entry name" value="TAT_signal"/>
</dbReference>
<dbReference type="PROSITE" id="PS51318">
    <property type="entry name" value="TAT"/>
    <property type="match status" value="1"/>
</dbReference>
<keyword evidence="1 2" id="KW-0732">Signal</keyword>
<evidence type="ECO:0000313" key="6">
    <source>
        <dbReference type="EMBL" id="TDC53154.1"/>
    </source>
</evidence>
<reference evidence="6 7" key="1">
    <citation type="submission" date="2019-02" db="EMBL/GenBank/DDBJ databases">
        <title>Draft genome sequences of novel Actinobacteria.</title>
        <authorList>
            <person name="Sahin N."/>
            <person name="Ay H."/>
            <person name="Saygin H."/>
        </authorList>
    </citation>
    <scope>NUCLEOTIDE SEQUENCE [LARGE SCALE GENOMIC DNA]</scope>
    <source>
        <strain evidence="6 7">KC603</strain>
    </source>
</reference>
<dbReference type="Gene3D" id="2.60.40.1220">
    <property type="match status" value="1"/>
</dbReference>
<feature type="domain" description="SbsA Ig-like" evidence="3">
    <location>
        <begin position="797"/>
        <end position="893"/>
    </location>
</feature>
<protein>
    <submittedName>
        <fullName evidence="6">DUF4082 domain-containing protein</fullName>
    </submittedName>
</protein>